<accession>A0AAV7WXQ6</accession>
<evidence type="ECO:0000313" key="1">
    <source>
        <dbReference type="EMBL" id="KAJ1217208.1"/>
    </source>
</evidence>
<gene>
    <name evidence="1" type="ORF">NDU88_004803</name>
</gene>
<proteinExistence type="predicted"/>
<evidence type="ECO:0000313" key="2">
    <source>
        <dbReference type="Proteomes" id="UP001066276"/>
    </source>
</evidence>
<dbReference type="Gene3D" id="3.30.70.1820">
    <property type="entry name" value="L1 transposable element, RRM domain"/>
    <property type="match status" value="1"/>
</dbReference>
<keyword evidence="2" id="KW-1185">Reference proteome</keyword>
<protein>
    <submittedName>
        <fullName evidence="1">Uncharacterized protein</fullName>
    </submittedName>
</protein>
<dbReference type="AlphaFoldDB" id="A0AAV7WXQ6"/>
<name>A0AAV7WXQ6_PLEWA</name>
<reference evidence="1" key="1">
    <citation type="journal article" date="2022" name="bioRxiv">
        <title>Sequencing and chromosome-scale assembly of the giantPleurodeles waltlgenome.</title>
        <authorList>
            <person name="Brown T."/>
            <person name="Elewa A."/>
            <person name="Iarovenko S."/>
            <person name="Subramanian E."/>
            <person name="Araus A.J."/>
            <person name="Petzold A."/>
            <person name="Susuki M."/>
            <person name="Suzuki K.-i.T."/>
            <person name="Hayashi T."/>
            <person name="Toyoda A."/>
            <person name="Oliveira C."/>
            <person name="Osipova E."/>
            <person name="Leigh N.D."/>
            <person name="Simon A."/>
            <person name="Yun M.H."/>
        </authorList>
    </citation>
    <scope>NUCLEOTIDE SEQUENCE</scope>
    <source>
        <strain evidence="1">20211129_DDA</strain>
        <tissue evidence="1">Liver</tissue>
    </source>
</reference>
<dbReference type="EMBL" id="JANPWB010000001">
    <property type="protein sequence ID" value="KAJ1217208.1"/>
    <property type="molecule type" value="Genomic_DNA"/>
</dbReference>
<sequence>MEPETLTPQQAASTAELEDLHSQLHLLHDSAEVCIIGLPEGMEGSSAMLFIKNWLRTKVAPRVLLDMFTMERMQMMPKHHPPPGVPSTPIRVRILMFRDHNAMLQKAKENALTVVDNTNVSFFPDYTLAVQRTRPLFLVVKNSE</sequence>
<organism evidence="1 2">
    <name type="scientific">Pleurodeles waltl</name>
    <name type="common">Iberian ribbed newt</name>
    <dbReference type="NCBI Taxonomy" id="8319"/>
    <lineage>
        <taxon>Eukaryota</taxon>
        <taxon>Metazoa</taxon>
        <taxon>Chordata</taxon>
        <taxon>Craniata</taxon>
        <taxon>Vertebrata</taxon>
        <taxon>Euteleostomi</taxon>
        <taxon>Amphibia</taxon>
        <taxon>Batrachia</taxon>
        <taxon>Caudata</taxon>
        <taxon>Salamandroidea</taxon>
        <taxon>Salamandridae</taxon>
        <taxon>Pleurodelinae</taxon>
        <taxon>Pleurodeles</taxon>
    </lineage>
</organism>
<comment type="caution">
    <text evidence="1">The sequence shown here is derived from an EMBL/GenBank/DDBJ whole genome shotgun (WGS) entry which is preliminary data.</text>
</comment>
<dbReference type="Proteomes" id="UP001066276">
    <property type="component" value="Chromosome 1_1"/>
</dbReference>